<protein>
    <submittedName>
        <fullName evidence="1">HxlR family transcriptional regulator</fullName>
    </submittedName>
</protein>
<accession>A0A192H1P8</accession>
<name>A0A192H1P8_9LACO</name>
<dbReference type="RefSeq" id="WP_068223705.1">
    <property type="nucleotide sequence ID" value="NZ_CP014623.1"/>
</dbReference>
<dbReference type="OrthoDB" id="9800966at2"/>
<gene>
    <name evidence="1" type="ORF">AYR53_08210</name>
</gene>
<dbReference type="AlphaFoldDB" id="A0A192H1P8"/>
<evidence type="ECO:0000313" key="2">
    <source>
        <dbReference type="Proteomes" id="UP000078582"/>
    </source>
</evidence>
<dbReference type="PANTHER" id="PTHR33204:SF37">
    <property type="entry name" value="HTH-TYPE TRANSCRIPTIONAL REGULATOR YODB"/>
    <property type="match status" value="1"/>
</dbReference>
<organism evidence="1 2">
    <name type="scientific">Loigolactobacillus backii</name>
    <dbReference type="NCBI Taxonomy" id="375175"/>
    <lineage>
        <taxon>Bacteria</taxon>
        <taxon>Bacillati</taxon>
        <taxon>Bacillota</taxon>
        <taxon>Bacilli</taxon>
        <taxon>Lactobacillales</taxon>
        <taxon>Lactobacillaceae</taxon>
        <taxon>Loigolactobacillus</taxon>
    </lineage>
</organism>
<dbReference type="GeneID" id="42982237"/>
<dbReference type="Pfam" id="PF01638">
    <property type="entry name" value="HxlR"/>
    <property type="match status" value="1"/>
</dbReference>
<dbReference type="KEGG" id="lbt:AYR52_03095"/>
<dbReference type="SUPFAM" id="SSF46785">
    <property type="entry name" value="Winged helix' DNA-binding domain"/>
    <property type="match status" value="1"/>
</dbReference>
<dbReference type="PANTHER" id="PTHR33204">
    <property type="entry name" value="TRANSCRIPTIONAL REGULATOR, MARR FAMILY"/>
    <property type="match status" value="1"/>
</dbReference>
<dbReference type="EMBL" id="CP014873">
    <property type="protein sequence ID" value="ANK62734.1"/>
    <property type="molecule type" value="Genomic_DNA"/>
</dbReference>
<sequence>MTEKTVAECQSEQFHLCPKFQKTFTILGKKWNGLIVDVLLEDGTQRFKDLAKKVPKCSDRVLVERLKELEQEKIVERKTYSDSALIEYQLTPQGQDLEQVITAVHSWSDTWLDAKQCVEELTH</sequence>
<dbReference type="Proteomes" id="UP000078582">
    <property type="component" value="Chromosome"/>
</dbReference>
<dbReference type="PROSITE" id="PS51118">
    <property type="entry name" value="HTH_HXLR"/>
    <property type="match status" value="1"/>
</dbReference>
<evidence type="ECO:0000313" key="1">
    <source>
        <dbReference type="EMBL" id="ANK62734.1"/>
    </source>
</evidence>
<dbReference type="InterPro" id="IPR002577">
    <property type="entry name" value="HTH_HxlR"/>
</dbReference>
<dbReference type="STRING" id="375175.AYR53_08210"/>
<keyword evidence="2" id="KW-1185">Reference proteome</keyword>
<proteinExistence type="predicted"/>
<dbReference type="Gene3D" id="1.10.10.10">
    <property type="entry name" value="Winged helix-like DNA-binding domain superfamily/Winged helix DNA-binding domain"/>
    <property type="match status" value="1"/>
</dbReference>
<dbReference type="InterPro" id="IPR036390">
    <property type="entry name" value="WH_DNA-bd_sf"/>
</dbReference>
<dbReference type="InterPro" id="IPR036388">
    <property type="entry name" value="WH-like_DNA-bd_sf"/>
</dbReference>
<reference evidence="1 2" key="1">
    <citation type="submission" date="2016-03" db="EMBL/GenBank/DDBJ databases">
        <title>Pediococcus and Lactobacillus from brewery environment - whole genome sequencing and assembly.</title>
        <authorList>
            <person name="Behr J."/>
            <person name="Geissler A.J."/>
            <person name="Vogel R.F."/>
        </authorList>
    </citation>
    <scope>NUCLEOTIDE SEQUENCE [LARGE SCALE GENOMIC DNA]</scope>
    <source>
        <strain evidence="1 2">TMW 1.1989</strain>
    </source>
</reference>